<dbReference type="RefSeq" id="WP_250749155.1">
    <property type="nucleotide sequence ID" value="NZ_CP098401.1"/>
</dbReference>
<reference evidence="2" key="1">
    <citation type="submission" date="2022-05" db="EMBL/GenBank/DDBJ databases">
        <title>Sphingomonas sp. strain RMG20 Genome sequencing and assembly.</title>
        <authorList>
            <person name="Kim I."/>
        </authorList>
    </citation>
    <scope>NUCLEOTIDE SEQUENCE</scope>
    <source>
        <strain evidence="2">RMG20</strain>
    </source>
</reference>
<gene>
    <name evidence="2" type="primary">gspL</name>
    <name evidence="2" type="ORF">M9980_08325</name>
</gene>
<proteinExistence type="predicted"/>
<dbReference type="Gene3D" id="3.30.420.380">
    <property type="match status" value="1"/>
</dbReference>
<evidence type="ECO:0000313" key="3">
    <source>
        <dbReference type="Proteomes" id="UP001055580"/>
    </source>
</evidence>
<dbReference type="InterPro" id="IPR007812">
    <property type="entry name" value="T2SS_protein-GspL"/>
</dbReference>
<dbReference type="CDD" id="cd24017">
    <property type="entry name" value="ASKHA_T2SSL_N"/>
    <property type="match status" value="1"/>
</dbReference>
<dbReference type="InterPro" id="IPR024230">
    <property type="entry name" value="GspL_cyto_dom"/>
</dbReference>
<dbReference type="Pfam" id="PF05134">
    <property type="entry name" value="T2SSL"/>
    <property type="match status" value="1"/>
</dbReference>
<evidence type="ECO:0000259" key="1">
    <source>
        <dbReference type="Pfam" id="PF05134"/>
    </source>
</evidence>
<dbReference type="PIRSF" id="PIRSF015761">
    <property type="entry name" value="Protein_L"/>
    <property type="match status" value="1"/>
</dbReference>
<dbReference type="Proteomes" id="UP001055580">
    <property type="component" value="Chromosome"/>
</dbReference>
<keyword evidence="3" id="KW-1185">Reference proteome</keyword>
<sequence>MLITGDTPVTAETARRASLGALDPVRVSGPAGIWTLDGAAVVASDGDGPATVLVPSEGVLLLAVDLPIANRAKRLAALPFAIEDRIAEPLESVHIALGVELSPRRFLVGVVRHDRIAEWIARVEDAGLDHAALVPDCLALPVPGAGEWSVELGETRALVRAGDGTGFAVPALMLRTAWAAAGQPRTIAYGAALPADMAAGADSLALDPIGRRLLAPALDLRQGTYARRLRSLPSFGKRLAKIVAIGVAAHVGIALADTVALRGIANARADETRALVTSLSPGTIVAGDDFAATVADLLPAPGASGGANAFLPAATRLATALAPLGPTLTARSMRLEGGRLTMDVDSTDPALATRIAQALTDNGIAGTVTNTAGGIRITAPAA</sequence>
<accession>A0ABY4TQK0</accession>
<dbReference type="SUPFAM" id="SSF53067">
    <property type="entry name" value="Actin-like ATPase domain"/>
    <property type="match status" value="1"/>
</dbReference>
<name>A0ABY4TQK0_9SPHN</name>
<protein>
    <submittedName>
        <fullName evidence="2">Type II secretion system protein GspL</fullName>
    </submittedName>
</protein>
<dbReference type="NCBIfam" id="TIGR01709">
    <property type="entry name" value="typeII_sec_gspL"/>
    <property type="match status" value="1"/>
</dbReference>
<dbReference type="InterPro" id="IPR043129">
    <property type="entry name" value="ATPase_NBD"/>
</dbReference>
<feature type="domain" description="GspL cytoplasmic actin-ATPase-like" evidence="1">
    <location>
        <begin position="47"/>
        <end position="227"/>
    </location>
</feature>
<evidence type="ECO:0000313" key="2">
    <source>
        <dbReference type="EMBL" id="URW74583.1"/>
    </source>
</evidence>
<organism evidence="2 3">
    <name type="scientific">Sphingomonas donggukensis</name>
    <dbReference type="NCBI Taxonomy" id="2949093"/>
    <lineage>
        <taxon>Bacteria</taxon>
        <taxon>Pseudomonadati</taxon>
        <taxon>Pseudomonadota</taxon>
        <taxon>Alphaproteobacteria</taxon>
        <taxon>Sphingomonadales</taxon>
        <taxon>Sphingomonadaceae</taxon>
        <taxon>Sphingomonas</taxon>
    </lineage>
</organism>
<dbReference type="EMBL" id="CP098401">
    <property type="protein sequence ID" value="URW74583.1"/>
    <property type="molecule type" value="Genomic_DNA"/>
</dbReference>